<reference evidence="2 3" key="1">
    <citation type="submission" date="2013-09" db="EMBL/GenBank/DDBJ databases">
        <title>Corchorus capsularis genome sequencing.</title>
        <authorList>
            <person name="Alam M."/>
            <person name="Haque M.S."/>
            <person name="Islam M.S."/>
            <person name="Emdad E.M."/>
            <person name="Islam M.M."/>
            <person name="Ahmed B."/>
            <person name="Halim A."/>
            <person name="Hossen Q.M.M."/>
            <person name="Hossain M.Z."/>
            <person name="Ahmed R."/>
            <person name="Khan M.M."/>
            <person name="Islam R."/>
            <person name="Rashid M.M."/>
            <person name="Khan S.A."/>
            <person name="Rahman M.S."/>
            <person name="Alam M."/>
        </authorList>
    </citation>
    <scope>NUCLEOTIDE SEQUENCE [LARGE SCALE GENOMIC DNA]</scope>
    <source>
        <strain evidence="3">cv. CVL-1</strain>
        <tissue evidence="2">Whole seedling</tissue>
    </source>
</reference>
<keyword evidence="3" id="KW-1185">Reference proteome</keyword>
<gene>
    <name evidence="2" type="ORF">CCACVL1_17972</name>
</gene>
<sequence>MALEAVEQQKSTRRNIYPPPLGNYRSNQKPDPKAPAPAPQGQLTPPPLPPPPSFRYCSYCNERRGNRGGYPKMDP</sequence>
<evidence type="ECO:0000313" key="2">
    <source>
        <dbReference type="EMBL" id="OMO72063.1"/>
    </source>
</evidence>
<proteinExistence type="predicted"/>
<comment type="caution">
    <text evidence="2">The sequence shown here is derived from an EMBL/GenBank/DDBJ whole genome shotgun (WGS) entry which is preliminary data.</text>
</comment>
<evidence type="ECO:0000313" key="3">
    <source>
        <dbReference type="Proteomes" id="UP000188268"/>
    </source>
</evidence>
<dbReference type="Gramene" id="OMO72063">
    <property type="protein sequence ID" value="OMO72063"/>
    <property type="gene ID" value="CCACVL1_17972"/>
</dbReference>
<accession>A0A1R3HP03</accession>
<organism evidence="2 3">
    <name type="scientific">Corchorus capsularis</name>
    <name type="common">Jute</name>
    <dbReference type="NCBI Taxonomy" id="210143"/>
    <lineage>
        <taxon>Eukaryota</taxon>
        <taxon>Viridiplantae</taxon>
        <taxon>Streptophyta</taxon>
        <taxon>Embryophyta</taxon>
        <taxon>Tracheophyta</taxon>
        <taxon>Spermatophyta</taxon>
        <taxon>Magnoliopsida</taxon>
        <taxon>eudicotyledons</taxon>
        <taxon>Gunneridae</taxon>
        <taxon>Pentapetalae</taxon>
        <taxon>rosids</taxon>
        <taxon>malvids</taxon>
        <taxon>Malvales</taxon>
        <taxon>Malvaceae</taxon>
        <taxon>Grewioideae</taxon>
        <taxon>Apeibeae</taxon>
        <taxon>Corchorus</taxon>
    </lineage>
</organism>
<name>A0A1R3HP03_COCAP</name>
<dbReference type="Proteomes" id="UP000188268">
    <property type="component" value="Unassembled WGS sequence"/>
</dbReference>
<dbReference type="EMBL" id="AWWV01011490">
    <property type="protein sequence ID" value="OMO72063.1"/>
    <property type="molecule type" value="Genomic_DNA"/>
</dbReference>
<protein>
    <submittedName>
        <fullName evidence="2">Uncharacterized protein</fullName>
    </submittedName>
</protein>
<dbReference type="AlphaFoldDB" id="A0A1R3HP03"/>
<feature type="region of interest" description="Disordered" evidence="1">
    <location>
        <begin position="1"/>
        <end position="55"/>
    </location>
</feature>
<evidence type="ECO:0000256" key="1">
    <source>
        <dbReference type="SAM" id="MobiDB-lite"/>
    </source>
</evidence>
<feature type="compositionally biased region" description="Pro residues" evidence="1">
    <location>
        <begin position="33"/>
        <end position="53"/>
    </location>
</feature>